<evidence type="ECO:0000256" key="2">
    <source>
        <dbReference type="SAM" id="MobiDB-lite"/>
    </source>
</evidence>
<proteinExistence type="predicted"/>
<dbReference type="GO" id="GO:0008270">
    <property type="term" value="F:zinc ion binding"/>
    <property type="evidence" value="ECO:0007669"/>
    <property type="project" value="UniProtKB-KW"/>
</dbReference>
<comment type="caution">
    <text evidence="5">The sequence shown here is derived from an EMBL/GenBank/DDBJ whole genome shotgun (WGS) entry which is preliminary data.</text>
</comment>
<dbReference type="EMBL" id="QUTI01025163">
    <property type="protein sequence ID" value="RLO06393.1"/>
    <property type="molecule type" value="Genomic_DNA"/>
</dbReference>
<organism evidence="5 6">
    <name type="scientific">Aphanomyces astaci</name>
    <name type="common">Crayfish plague agent</name>
    <dbReference type="NCBI Taxonomy" id="112090"/>
    <lineage>
        <taxon>Eukaryota</taxon>
        <taxon>Sar</taxon>
        <taxon>Stramenopiles</taxon>
        <taxon>Oomycota</taxon>
        <taxon>Saprolegniomycetes</taxon>
        <taxon>Saprolegniales</taxon>
        <taxon>Verrucalvaceae</taxon>
        <taxon>Aphanomyces</taxon>
    </lineage>
</organism>
<keyword evidence="1" id="KW-0862">Zinc</keyword>
<dbReference type="Pfam" id="PF00098">
    <property type="entry name" value="zf-CCHC"/>
    <property type="match status" value="1"/>
</dbReference>
<evidence type="ECO:0000313" key="5">
    <source>
        <dbReference type="EMBL" id="RLO11903.1"/>
    </source>
</evidence>
<reference evidence="5 6" key="1">
    <citation type="journal article" date="2018" name="J. Invertebr. Pathol.">
        <title>New genotyping method for the causative agent of crayfish plague (Aphanomyces astaci) based on whole genome data.</title>
        <authorList>
            <person name="Minardi D."/>
            <person name="Studholme D.J."/>
            <person name="van der Giezen M."/>
            <person name="Pretto T."/>
            <person name="Oidtmann B."/>
        </authorList>
    </citation>
    <scope>NUCLEOTIDE SEQUENCE [LARGE SCALE GENOMIC DNA]</scope>
    <source>
        <strain evidence="5 6">KB13</strain>
    </source>
</reference>
<name>A0A9X8HFK3_APHAT</name>
<accession>A0A9X8HFK3</accession>
<dbReference type="Gene3D" id="4.10.60.10">
    <property type="entry name" value="Zinc finger, CCHC-type"/>
    <property type="match status" value="1"/>
</dbReference>
<sequence length="299" mass="33999">MVRSVAVKKTTMGAALRNMRRRPTKLFEISGNYEEITHVHQVDISSRNEVRWCGPRRHKSERGTHQPQSTDRKRTRAPRHDDRHVQAVRDEARPRFAPGRDDRGMLCFVCQQPGHMARECPNKKDGDSGDTSWKKGKNAVKRFKARERKANMQAKRMKKPPPPSKEDDGRWVRLNSVLELPYYPDTGADQNIVPQAMVDERQALQPQLEVVKLAAPFVGTACNQMPFEASSYVNLTLTMQTAAGPVKVPGKRRCYVINDGDEFLVSDDTLKTIGIDIDRLLEQVARLQVDEDGDDLEEV</sequence>
<gene>
    <name evidence="4" type="ORF">DYB28_014182</name>
    <name evidence="5" type="ORF">DYB28_014489</name>
</gene>
<feature type="region of interest" description="Disordered" evidence="2">
    <location>
        <begin position="149"/>
        <end position="169"/>
    </location>
</feature>
<protein>
    <recommendedName>
        <fullName evidence="3">CCHC-type domain-containing protein</fullName>
    </recommendedName>
</protein>
<dbReference type="SUPFAM" id="SSF57756">
    <property type="entry name" value="Retrovirus zinc finger-like domains"/>
    <property type="match status" value="1"/>
</dbReference>
<evidence type="ECO:0000256" key="1">
    <source>
        <dbReference type="PROSITE-ProRule" id="PRU00047"/>
    </source>
</evidence>
<dbReference type="Proteomes" id="UP000275652">
    <property type="component" value="Unassembled WGS sequence"/>
</dbReference>
<evidence type="ECO:0000313" key="6">
    <source>
        <dbReference type="Proteomes" id="UP000275652"/>
    </source>
</evidence>
<feature type="region of interest" description="Disordered" evidence="2">
    <location>
        <begin position="55"/>
        <end position="84"/>
    </location>
</feature>
<feature type="non-terminal residue" evidence="5">
    <location>
        <position position="299"/>
    </location>
</feature>
<keyword evidence="1" id="KW-0479">Metal-binding</keyword>
<keyword evidence="1" id="KW-0863">Zinc-finger</keyword>
<dbReference type="PROSITE" id="PS50158">
    <property type="entry name" value="ZF_CCHC"/>
    <property type="match status" value="1"/>
</dbReference>
<dbReference type="InterPro" id="IPR001878">
    <property type="entry name" value="Znf_CCHC"/>
</dbReference>
<dbReference type="EMBL" id="QUTI01014834">
    <property type="protein sequence ID" value="RLO11903.1"/>
    <property type="molecule type" value="Genomic_DNA"/>
</dbReference>
<evidence type="ECO:0000313" key="4">
    <source>
        <dbReference type="EMBL" id="RLO06393.1"/>
    </source>
</evidence>
<dbReference type="InterPro" id="IPR036875">
    <property type="entry name" value="Znf_CCHC_sf"/>
</dbReference>
<evidence type="ECO:0000259" key="3">
    <source>
        <dbReference type="PROSITE" id="PS50158"/>
    </source>
</evidence>
<dbReference type="GO" id="GO:0003676">
    <property type="term" value="F:nucleic acid binding"/>
    <property type="evidence" value="ECO:0007669"/>
    <property type="project" value="InterPro"/>
</dbReference>
<feature type="domain" description="CCHC-type" evidence="3">
    <location>
        <begin position="107"/>
        <end position="122"/>
    </location>
</feature>
<dbReference type="AlphaFoldDB" id="A0A9X8HFK3"/>
<dbReference type="SMART" id="SM00343">
    <property type="entry name" value="ZnF_C2HC"/>
    <property type="match status" value="1"/>
</dbReference>